<evidence type="ECO:0000256" key="4">
    <source>
        <dbReference type="ARBA" id="ARBA00022702"/>
    </source>
</evidence>
<keyword evidence="6" id="KW-1015">Disulfide bond</keyword>
<comment type="subcellular location">
    <subcellularLocation>
        <location evidence="1">Secreted</location>
    </subcellularLocation>
</comment>
<reference evidence="7" key="2">
    <citation type="submission" date="2022-03" db="EMBL/GenBank/DDBJ databases">
        <title>Draft title - Genomic analysis of global carrot germplasm unveils the trajectory of domestication and the origin of high carotenoid orange carrot.</title>
        <authorList>
            <person name="Iorizzo M."/>
            <person name="Ellison S."/>
            <person name="Senalik D."/>
            <person name="Macko-Podgorni A."/>
            <person name="Grzebelus D."/>
            <person name="Bostan H."/>
            <person name="Rolling W."/>
            <person name="Curaba J."/>
            <person name="Simon P."/>
        </authorList>
    </citation>
    <scope>NUCLEOTIDE SEQUENCE</scope>
    <source>
        <tissue evidence="7">Leaf</tissue>
    </source>
</reference>
<keyword evidence="3" id="KW-0964">Secreted</keyword>
<dbReference type="InterPro" id="IPR008801">
    <property type="entry name" value="RALF"/>
</dbReference>
<protein>
    <submittedName>
        <fullName evidence="7">Uncharacterized protein</fullName>
    </submittedName>
</protein>
<keyword evidence="5" id="KW-0732">Signal</keyword>
<evidence type="ECO:0000313" key="7">
    <source>
        <dbReference type="EMBL" id="WOH08428.1"/>
    </source>
</evidence>
<proteinExistence type="inferred from homology"/>
<dbReference type="PANTHER" id="PTHR33136">
    <property type="entry name" value="RAPID ALKALINIZATION FACTOR-LIKE"/>
    <property type="match status" value="1"/>
</dbReference>
<dbReference type="GO" id="GO:0019722">
    <property type="term" value="P:calcium-mediated signaling"/>
    <property type="evidence" value="ECO:0007669"/>
    <property type="project" value="TreeGrafter"/>
</dbReference>
<name>A0A164TEY5_DAUCS</name>
<sequence>MLQSTHLLMMCATLSTVTTLFFISPAVDATTGVHSLLTSLPATNPTATTVCDASMTEYDYEITRRILAPKTKYISYGALDKNTVPCSKRGASYYNCQAGAQANPYSRGCKAITRCRH</sequence>
<gene>
    <name evidence="7" type="ORF">DCAR_0727869</name>
</gene>
<accession>A0A164TEY5</accession>
<evidence type="ECO:0000256" key="3">
    <source>
        <dbReference type="ARBA" id="ARBA00022525"/>
    </source>
</evidence>
<dbReference type="Pfam" id="PF05498">
    <property type="entry name" value="RALF"/>
    <property type="match status" value="1"/>
</dbReference>
<dbReference type="PANTHER" id="PTHR33136:SF107">
    <property type="entry name" value="RAPID ALKALINIZATION FACTOR"/>
    <property type="match status" value="1"/>
</dbReference>
<evidence type="ECO:0000256" key="5">
    <source>
        <dbReference type="ARBA" id="ARBA00022729"/>
    </source>
</evidence>
<dbReference type="Proteomes" id="UP000077755">
    <property type="component" value="Chromosome 7"/>
</dbReference>
<evidence type="ECO:0000256" key="2">
    <source>
        <dbReference type="ARBA" id="ARBA00009178"/>
    </source>
</evidence>
<keyword evidence="8" id="KW-1185">Reference proteome</keyword>
<organism evidence="7 8">
    <name type="scientific">Daucus carota subsp. sativus</name>
    <name type="common">Carrot</name>
    <dbReference type="NCBI Taxonomy" id="79200"/>
    <lineage>
        <taxon>Eukaryota</taxon>
        <taxon>Viridiplantae</taxon>
        <taxon>Streptophyta</taxon>
        <taxon>Embryophyta</taxon>
        <taxon>Tracheophyta</taxon>
        <taxon>Spermatophyta</taxon>
        <taxon>Magnoliopsida</taxon>
        <taxon>eudicotyledons</taxon>
        <taxon>Gunneridae</taxon>
        <taxon>Pentapetalae</taxon>
        <taxon>asterids</taxon>
        <taxon>campanulids</taxon>
        <taxon>Apiales</taxon>
        <taxon>Apiaceae</taxon>
        <taxon>Apioideae</taxon>
        <taxon>Scandiceae</taxon>
        <taxon>Daucinae</taxon>
        <taxon>Daucus</taxon>
        <taxon>Daucus sect. Daucus</taxon>
    </lineage>
</organism>
<reference evidence="7" key="1">
    <citation type="journal article" date="2016" name="Nat. Genet.">
        <title>A high-quality carrot genome assembly provides new insights into carotenoid accumulation and asterid genome evolution.</title>
        <authorList>
            <person name="Iorizzo M."/>
            <person name="Ellison S."/>
            <person name="Senalik D."/>
            <person name="Zeng P."/>
            <person name="Satapoomin P."/>
            <person name="Huang J."/>
            <person name="Bowman M."/>
            <person name="Iovene M."/>
            <person name="Sanseverino W."/>
            <person name="Cavagnaro P."/>
            <person name="Yildiz M."/>
            <person name="Macko-Podgorni A."/>
            <person name="Moranska E."/>
            <person name="Grzebelus E."/>
            <person name="Grzebelus D."/>
            <person name="Ashrafi H."/>
            <person name="Zheng Z."/>
            <person name="Cheng S."/>
            <person name="Spooner D."/>
            <person name="Van Deynze A."/>
            <person name="Simon P."/>
        </authorList>
    </citation>
    <scope>NUCLEOTIDE SEQUENCE</scope>
    <source>
        <tissue evidence="7">Leaf</tissue>
    </source>
</reference>
<dbReference type="GO" id="GO:0009506">
    <property type="term" value="C:plasmodesma"/>
    <property type="evidence" value="ECO:0007669"/>
    <property type="project" value="TreeGrafter"/>
</dbReference>
<dbReference type="GO" id="GO:0005179">
    <property type="term" value="F:hormone activity"/>
    <property type="evidence" value="ECO:0007669"/>
    <property type="project" value="UniProtKB-KW"/>
</dbReference>
<evidence type="ECO:0000256" key="1">
    <source>
        <dbReference type="ARBA" id="ARBA00004613"/>
    </source>
</evidence>
<dbReference type="AlphaFoldDB" id="A0A164TEY5"/>
<evidence type="ECO:0000313" key="8">
    <source>
        <dbReference type="Proteomes" id="UP000077755"/>
    </source>
</evidence>
<dbReference type="Gramene" id="KZM87435">
    <property type="protein sequence ID" value="KZM87435"/>
    <property type="gene ID" value="DCAR_024569"/>
</dbReference>
<keyword evidence="4" id="KW-0372">Hormone</keyword>
<dbReference type="EMBL" id="CP093349">
    <property type="protein sequence ID" value="WOH08428.1"/>
    <property type="molecule type" value="Genomic_DNA"/>
</dbReference>
<comment type="similarity">
    <text evidence="2">Belongs to the plant rapid alkalinization factor (RALF) family.</text>
</comment>
<evidence type="ECO:0000256" key="6">
    <source>
        <dbReference type="ARBA" id="ARBA00023157"/>
    </source>
</evidence>
<dbReference type="GO" id="GO:0005576">
    <property type="term" value="C:extracellular region"/>
    <property type="evidence" value="ECO:0007669"/>
    <property type="project" value="UniProtKB-SubCell"/>
</dbReference>